<dbReference type="AlphaFoldDB" id="A0A914DTW9"/>
<evidence type="ECO:0000313" key="10">
    <source>
        <dbReference type="WBParaSite" id="ACRNAN_scaffold3912.g11941.t1"/>
    </source>
</evidence>
<keyword evidence="6 7" id="KW-0472">Membrane</keyword>
<dbReference type="SUPFAM" id="SSF103473">
    <property type="entry name" value="MFS general substrate transporter"/>
    <property type="match status" value="1"/>
</dbReference>
<dbReference type="PROSITE" id="PS00216">
    <property type="entry name" value="SUGAR_TRANSPORT_1"/>
    <property type="match status" value="1"/>
</dbReference>
<comment type="similarity">
    <text evidence="2">Belongs to the major facilitator superfamily. Sugar transporter (TC 2.A.1.1) family.</text>
</comment>
<dbReference type="PANTHER" id="PTHR48020:SF12">
    <property type="entry name" value="PROTON MYO-INOSITOL COTRANSPORTER"/>
    <property type="match status" value="1"/>
</dbReference>
<comment type="subcellular location">
    <subcellularLocation>
        <location evidence="1">Membrane</location>
        <topology evidence="1">Multi-pass membrane protein</topology>
    </subcellularLocation>
</comment>
<dbReference type="InterPro" id="IPR020846">
    <property type="entry name" value="MFS_dom"/>
</dbReference>
<keyword evidence="5 7" id="KW-1133">Transmembrane helix</keyword>
<protein>
    <submittedName>
        <fullName evidence="10">Major facilitator superfamily (MFS) profile domain-containing protein</fullName>
    </submittedName>
</protein>
<dbReference type="InterPro" id="IPR050814">
    <property type="entry name" value="Myo-inositol_Transporter"/>
</dbReference>
<dbReference type="Pfam" id="PF00083">
    <property type="entry name" value="Sugar_tr"/>
    <property type="match status" value="2"/>
</dbReference>
<evidence type="ECO:0000259" key="8">
    <source>
        <dbReference type="PROSITE" id="PS50850"/>
    </source>
</evidence>
<dbReference type="InterPro" id="IPR003663">
    <property type="entry name" value="Sugar/inositol_transpt"/>
</dbReference>
<dbReference type="PROSITE" id="PS50850">
    <property type="entry name" value="MFS"/>
    <property type="match status" value="1"/>
</dbReference>
<dbReference type="GO" id="GO:0016324">
    <property type="term" value="C:apical plasma membrane"/>
    <property type="evidence" value="ECO:0007669"/>
    <property type="project" value="TreeGrafter"/>
</dbReference>
<name>A0A914DTW9_9BILA</name>
<keyword evidence="4 7" id="KW-0812">Transmembrane</keyword>
<accession>A0A914DTW9</accession>
<dbReference type="PROSITE" id="PS00217">
    <property type="entry name" value="SUGAR_TRANSPORT_2"/>
    <property type="match status" value="1"/>
</dbReference>
<feature type="domain" description="Major facilitator superfamily (MFS) profile" evidence="8">
    <location>
        <begin position="1"/>
        <end position="196"/>
    </location>
</feature>
<dbReference type="WBParaSite" id="ACRNAN_scaffold3912.g11941.t1">
    <property type="protein sequence ID" value="ACRNAN_scaffold3912.g11941.t1"/>
    <property type="gene ID" value="ACRNAN_scaffold3912.g11941"/>
</dbReference>
<proteinExistence type="inferred from homology"/>
<dbReference type="InterPro" id="IPR005829">
    <property type="entry name" value="Sugar_transporter_CS"/>
</dbReference>
<dbReference type="PRINTS" id="PR00171">
    <property type="entry name" value="SUGRTRNSPORT"/>
</dbReference>
<feature type="transmembrane region" description="Helical" evidence="7">
    <location>
        <begin position="79"/>
        <end position="98"/>
    </location>
</feature>
<keyword evidence="3" id="KW-0813">Transport</keyword>
<dbReference type="Gene3D" id="1.20.1250.20">
    <property type="entry name" value="MFS general substrate transporter like domains"/>
    <property type="match status" value="2"/>
</dbReference>
<evidence type="ECO:0000256" key="4">
    <source>
        <dbReference type="ARBA" id="ARBA00022692"/>
    </source>
</evidence>
<evidence type="ECO:0000256" key="3">
    <source>
        <dbReference type="ARBA" id="ARBA00022448"/>
    </source>
</evidence>
<dbReference type="InterPro" id="IPR005828">
    <property type="entry name" value="MFS_sugar_transport-like"/>
</dbReference>
<evidence type="ECO:0000256" key="2">
    <source>
        <dbReference type="ARBA" id="ARBA00010992"/>
    </source>
</evidence>
<dbReference type="PANTHER" id="PTHR48020">
    <property type="entry name" value="PROTON MYO-INOSITOL COTRANSPORTER"/>
    <property type="match status" value="1"/>
</dbReference>
<evidence type="ECO:0000256" key="1">
    <source>
        <dbReference type="ARBA" id="ARBA00004141"/>
    </source>
</evidence>
<organism evidence="9 10">
    <name type="scientific">Acrobeloides nanus</name>
    <dbReference type="NCBI Taxonomy" id="290746"/>
    <lineage>
        <taxon>Eukaryota</taxon>
        <taxon>Metazoa</taxon>
        <taxon>Ecdysozoa</taxon>
        <taxon>Nematoda</taxon>
        <taxon>Chromadorea</taxon>
        <taxon>Rhabditida</taxon>
        <taxon>Tylenchina</taxon>
        <taxon>Cephalobomorpha</taxon>
        <taxon>Cephaloboidea</taxon>
        <taxon>Cephalobidae</taxon>
        <taxon>Acrobeloides</taxon>
    </lineage>
</organism>
<keyword evidence="9" id="KW-1185">Reference proteome</keyword>
<dbReference type="Proteomes" id="UP000887540">
    <property type="component" value="Unplaced"/>
</dbReference>
<evidence type="ECO:0000256" key="5">
    <source>
        <dbReference type="ARBA" id="ARBA00022989"/>
    </source>
</evidence>
<evidence type="ECO:0000256" key="6">
    <source>
        <dbReference type="ARBA" id="ARBA00023136"/>
    </source>
</evidence>
<dbReference type="GO" id="GO:0005366">
    <property type="term" value="F:myo-inositol:proton symporter activity"/>
    <property type="evidence" value="ECO:0007669"/>
    <property type="project" value="TreeGrafter"/>
</dbReference>
<sequence>MAALGALFSGIIADIYGRKKAIMLGDIINTIGAIICCAAFTKWILLIGVIFLGLATGMSSHTAPLYISESCPSYLRGRFITTYQLAITIGIMIAYAIFERIYEHNEDWIRYEIAELRAAQERSEKNKALHSGARVMFRVFSTPHVRKALFVGCALQIFQQASGVNTILYFTDTLFKSAGITGDHDSTFLSVGPACI</sequence>
<evidence type="ECO:0000313" key="9">
    <source>
        <dbReference type="Proteomes" id="UP000887540"/>
    </source>
</evidence>
<feature type="transmembrane region" description="Helical" evidence="7">
    <location>
        <begin position="27"/>
        <end position="58"/>
    </location>
</feature>
<evidence type="ECO:0000256" key="7">
    <source>
        <dbReference type="SAM" id="Phobius"/>
    </source>
</evidence>
<dbReference type="InterPro" id="IPR036259">
    <property type="entry name" value="MFS_trans_sf"/>
</dbReference>
<reference evidence="10" key="1">
    <citation type="submission" date="2022-11" db="UniProtKB">
        <authorList>
            <consortium name="WormBaseParasite"/>
        </authorList>
    </citation>
    <scope>IDENTIFICATION</scope>
</reference>